<evidence type="ECO:0000313" key="10">
    <source>
        <dbReference type="Proteomes" id="UP000623129"/>
    </source>
</evidence>
<comment type="similarity">
    <text evidence="1">Belongs to the peptidase A1 family.</text>
</comment>
<dbReference type="OrthoDB" id="650123at2759"/>
<dbReference type="Proteomes" id="UP000623129">
    <property type="component" value="Unassembled WGS sequence"/>
</dbReference>
<keyword evidence="4" id="KW-0378">Hydrolase</keyword>
<sequence length="722" mass="79854">MDKISLIFAHELLIVILFICSSCIAGTHVSLTHVDSYGSYSKSEIISRGVERATSRHEAIRSTLEQSSTLNGQSRLQSSGSSYLMELSIGTPPVQLVSIMDTGSNLIWTQCEPCIHCFKQTTPIFNPAKSTSFNTVSCNSDVCTRLQFYSRTTCTSSKCQYTYGYADESSTTGSLSKETFTFASKSGSVSVPNVVFGCSSNSTQSFDNTSGIVGLSMGDFSLIDYLDSPKFSYCLTPLLDMSTSTLLLGSGACLISKNALSIPIVINPRIPSLYYLNLKGISIGGDTLQIPTNSFNIKSDGSGGVIIDSGSTFTGLISSAYVVVREKVRSIVNLPLSQYTFDPAIDLCFVSKSNSMPNMPDMIFHFDTGDFIVPKENYMLLLPGSGLLCLAMIEFPTLSIFGAYQQQNTHILYNVGNKMLSFEPAQCNKLRRFLYNATTAAMRRYQWLQFFAKLVIPDPTSWTLPMTNQGSNRAVTAAQAASISVLDGVHCYIAAALTRLASDGSLFPKRRLSYFSFSTSRSIRSGQEQVKQGSILSVVYNFLFKFQVEQMWSGCRNVRYCDRFALFIPFCLDYVKSSRSPKFISLFVPKFISQIHFPLPKSRSASAEHPHQHRSTRWSEHPPCCPSRQSSLERLAASPCWSALLEHLSKNLAPLERLAASPRPAWFKALYMSMDQYLQGLLLLAQDQTADVSKLEMILNLVRLLAWEGINARAACERSQVL</sequence>
<evidence type="ECO:0000256" key="5">
    <source>
        <dbReference type="ARBA" id="ARBA00023180"/>
    </source>
</evidence>
<evidence type="ECO:0000256" key="6">
    <source>
        <dbReference type="SAM" id="MobiDB-lite"/>
    </source>
</evidence>
<evidence type="ECO:0000256" key="2">
    <source>
        <dbReference type="ARBA" id="ARBA00022670"/>
    </source>
</evidence>
<dbReference type="AlphaFoldDB" id="A0A833QL67"/>
<keyword evidence="2" id="KW-0645">Protease</keyword>
<dbReference type="InterPro" id="IPR034161">
    <property type="entry name" value="Pepsin-like_plant"/>
</dbReference>
<dbReference type="GO" id="GO:0004190">
    <property type="term" value="F:aspartic-type endopeptidase activity"/>
    <property type="evidence" value="ECO:0007669"/>
    <property type="project" value="UniProtKB-KW"/>
</dbReference>
<dbReference type="PANTHER" id="PTHR47967:SF23">
    <property type="entry name" value="OS04G0448300 PROTEIN"/>
    <property type="match status" value="1"/>
</dbReference>
<proteinExistence type="inferred from homology"/>
<dbReference type="CDD" id="cd05476">
    <property type="entry name" value="pepsin_A_like_plant"/>
    <property type="match status" value="1"/>
</dbReference>
<dbReference type="EMBL" id="SWLB01000028">
    <property type="protein sequence ID" value="KAF3320869.1"/>
    <property type="molecule type" value="Genomic_DNA"/>
</dbReference>
<evidence type="ECO:0000313" key="9">
    <source>
        <dbReference type="EMBL" id="KAF3320869.1"/>
    </source>
</evidence>
<protein>
    <submittedName>
        <fullName evidence="9">Aspartic proteinase nepenthesin-2-like protein</fullName>
    </submittedName>
</protein>
<reference evidence="9" key="1">
    <citation type="submission" date="2020-01" db="EMBL/GenBank/DDBJ databases">
        <title>Genome sequence of Kobresia littledalei, the first chromosome-level genome in the family Cyperaceae.</title>
        <authorList>
            <person name="Qu G."/>
        </authorList>
    </citation>
    <scope>NUCLEOTIDE SEQUENCE</scope>
    <source>
        <strain evidence="9">C.B.Clarke</strain>
        <tissue evidence="9">Leaf</tissue>
    </source>
</reference>
<accession>A0A833QL67</accession>
<keyword evidence="7" id="KW-0812">Transmembrane</keyword>
<keyword evidence="3" id="KW-0064">Aspartyl protease</keyword>
<keyword evidence="7" id="KW-1133">Transmembrane helix</keyword>
<dbReference type="GO" id="GO:0006508">
    <property type="term" value="P:proteolysis"/>
    <property type="evidence" value="ECO:0007669"/>
    <property type="project" value="UniProtKB-KW"/>
</dbReference>
<feature type="region of interest" description="Disordered" evidence="6">
    <location>
        <begin position="602"/>
        <end position="623"/>
    </location>
</feature>
<dbReference type="Gene3D" id="2.40.70.10">
    <property type="entry name" value="Acid Proteases"/>
    <property type="match status" value="2"/>
</dbReference>
<feature type="domain" description="Peptidase A1" evidence="8">
    <location>
        <begin position="83"/>
        <end position="423"/>
    </location>
</feature>
<dbReference type="InterPro" id="IPR032799">
    <property type="entry name" value="TAXi_C"/>
</dbReference>
<dbReference type="GO" id="GO:0005576">
    <property type="term" value="C:extracellular region"/>
    <property type="evidence" value="ECO:0007669"/>
    <property type="project" value="TreeGrafter"/>
</dbReference>
<evidence type="ECO:0000259" key="8">
    <source>
        <dbReference type="PROSITE" id="PS51767"/>
    </source>
</evidence>
<name>A0A833QL67_9POAL</name>
<evidence type="ECO:0000256" key="4">
    <source>
        <dbReference type="ARBA" id="ARBA00022801"/>
    </source>
</evidence>
<comment type="caution">
    <text evidence="9">The sequence shown here is derived from an EMBL/GenBank/DDBJ whole genome shotgun (WGS) entry which is preliminary data.</text>
</comment>
<dbReference type="InterPro" id="IPR021109">
    <property type="entry name" value="Peptidase_aspartic_dom_sf"/>
</dbReference>
<keyword evidence="7" id="KW-0472">Membrane</keyword>
<dbReference type="InterPro" id="IPR051708">
    <property type="entry name" value="Plant_Aspart_Prot_A1"/>
</dbReference>
<gene>
    <name evidence="9" type="ORF">FCM35_KLT15003</name>
</gene>
<dbReference type="Pfam" id="PF14543">
    <property type="entry name" value="TAXi_N"/>
    <property type="match status" value="1"/>
</dbReference>
<dbReference type="InterPro" id="IPR033121">
    <property type="entry name" value="PEPTIDASE_A1"/>
</dbReference>
<keyword evidence="5" id="KW-0325">Glycoprotein</keyword>
<dbReference type="PANTHER" id="PTHR47967">
    <property type="entry name" value="OS07G0603500 PROTEIN-RELATED"/>
    <property type="match status" value="1"/>
</dbReference>
<dbReference type="PROSITE" id="PS51767">
    <property type="entry name" value="PEPTIDASE_A1"/>
    <property type="match status" value="1"/>
</dbReference>
<dbReference type="SUPFAM" id="SSF50630">
    <property type="entry name" value="Acid proteases"/>
    <property type="match status" value="1"/>
</dbReference>
<feature type="transmembrane region" description="Helical" evidence="7">
    <location>
        <begin position="12"/>
        <end position="31"/>
    </location>
</feature>
<organism evidence="9 10">
    <name type="scientific">Carex littledalei</name>
    <dbReference type="NCBI Taxonomy" id="544730"/>
    <lineage>
        <taxon>Eukaryota</taxon>
        <taxon>Viridiplantae</taxon>
        <taxon>Streptophyta</taxon>
        <taxon>Embryophyta</taxon>
        <taxon>Tracheophyta</taxon>
        <taxon>Spermatophyta</taxon>
        <taxon>Magnoliopsida</taxon>
        <taxon>Liliopsida</taxon>
        <taxon>Poales</taxon>
        <taxon>Cyperaceae</taxon>
        <taxon>Cyperoideae</taxon>
        <taxon>Cariceae</taxon>
        <taxon>Carex</taxon>
        <taxon>Carex subgen. Euthyceras</taxon>
    </lineage>
</organism>
<dbReference type="Pfam" id="PF14541">
    <property type="entry name" value="TAXi_C"/>
    <property type="match status" value="1"/>
</dbReference>
<dbReference type="InterPro" id="IPR032861">
    <property type="entry name" value="TAXi_N"/>
</dbReference>
<evidence type="ECO:0000256" key="1">
    <source>
        <dbReference type="ARBA" id="ARBA00007447"/>
    </source>
</evidence>
<evidence type="ECO:0000256" key="7">
    <source>
        <dbReference type="SAM" id="Phobius"/>
    </source>
</evidence>
<evidence type="ECO:0000256" key="3">
    <source>
        <dbReference type="ARBA" id="ARBA00022750"/>
    </source>
</evidence>
<keyword evidence="10" id="KW-1185">Reference proteome</keyword>